<organism evidence="3 4">
    <name type="scientific">Asanoa ishikariensis</name>
    <dbReference type="NCBI Taxonomy" id="137265"/>
    <lineage>
        <taxon>Bacteria</taxon>
        <taxon>Bacillati</taxon>
        <taxon>Actinomycetota</taxon>
        <taxon>Actinomycetes</taxon>
        <taxon>Micromonosporales</taxon>
        <taxon>Micromonosporaceae</taxon>
        <taxon>Asanoa</taxon>
    </lineage>
</organism>
<feature type="domain" description="Pyrroline-5-carboxylate reductase catalytic N-terminal" evidence="2">
    <location>
        <begin position="2"/>
        <end position="89"/>
    </location>
</feature>
<dbReference type="Gene3D" id="3.40.50.720">
    <property type="entry name" value="NAD(P)-binding Rossmann-like Domain"/>
    <property type="match status" value="1"/>
</dbReference>
<reference evidence="4" key="1">
    <citation type="submission" date="2016-10" db="EMBL/GenBank/DDBJ databases">
        <authorList>
            <person name="Varghese N."/>
            <person name="Submissions S."/>
        </authorList>
    </citation>
    <scope>NUCLEOTIDE SEQUENCE [LARGE SCALE GENOMIC DNA]</scope>
    <source>
        <strain evidence="4">DSM 44718</strain>
    </source>
</reference>
<name>A0A1H3KS12_9ACTN</name>
<dbReference type="SUPFAM" id="SSF51735">
    <property type="entry name" value="NAD(P)-binding Rossmann-fold domains"/>
    <property type="match status" value="1"/>
</dbReference>
<proteinExistence type="predicted"/>
<sequence length="205" mass="21750">MRIGIVGSGKVGGALTRRFREIGHDVSVANRRGPESLRPLADQTGAIAATVGEVAEKSDVIVLAIPFRAVTEIPPQPFDGKIVVDANNYYAERDGEIEDIEDRAVSSSRWVADHFAGARVVKAFNNVSAPRVADGGRPRGEAGRIALPVAGDDTAAKQVIEGLVDELGFDPVDAGSLDASWRQQPGTPVYLTDLPVEKLRSGLKA</sequence>
<gene>
    <name evidence="3" type="ORF">SAMN05421684_0282</name>
</gene>
<accession>A0A1H3KS12</accession>
<evidence type="ECO:0000256" key="1">
    <source>
        <dbReference type="ARBA" id="ARBA00023002"/>
    </source>
</evidence>
<evidence type="ECO:0000313" key="3">
    <source>
        <dbReference type="EMBL" id="SDY54445.1"/>
    </source>
</evidence>
<dbReference type="PANTHER" id="PTHR14239">
    <property type="entry name" value="DUDULIN-RELATED"/>
    <property type="match status" value="1"/>
</dbReference>
<dbReference type="InterPro" id="IPR028939">
    <property type="entry name" value="P5C_Rdtase_cat_N"/>
</dbReference>
<dbReference type="EMBL" id="FNQB01000001">
    <property type="protein sequence ID" value="SDY54445.1"/>
    <property type="molecule type" value="Genomic_DNA"/>
</dbReference>
<dbReference type="STRING" id="137265.SAMN05421684_0282"/>
<dbReference type="InterPro" id="IPR051267">
    <property type="entry name" value="STEAP_metalloreductase"/>
</dbReference>
<protein>
    <recommendedName>
        <fullName evidence="2">Pyrroline-5-carboxylate reductase catalytic N-terminal domain-containing protein</fullName>
    </recommendedName>
</protein>
<evidence type="ECO:0000313" key="4">
    <source>
        <dbReference type="Proteomes" id="UP000199632"/>
    </source>
</evidence>
<dbReference type="Pfam" id="PF03807">
    <property type="entry name" value="F420_oxidored"/>
    <property type="match status" value="1"/>
</dbReference>
<dbReference type="OrthoDB" id="1523398at2"/>
<keyword evidence="1" id="KW-0560">Oxidoreductase</keyword>
<dbReference type="GO" id="GO:0016491">
    <property type="term" value="F:oxidoreductase activity"/>
    <property type="evidence" value="ECO:0007669"/>
    <property type="project" value="UniProtKB-KW"/>
</dbReference>
<dbReference type="AlphaFoldDB" id="A0A1H3KS12"/>
<dbReference type="InterPro" id="IPR036291">
    <property type="entry name" value="NAD(P)-bd_dom_sf"/>
</dbReference>
<evidence type="ECO:0000259" key="2">
    <source>
        <dbReference type="Pfam" id="PF03807"/>
    </source>
</evidence>
<dbReference type="Proteomes" id="UP000199632">
    <property type="component" value="Unassembled WGS sequence"/>
</dbReference>
<dbReference type="RefSeq" id="WP_090786222.1">
    <property type="nucleotide sequence ID" value="NZ_BOND01000031.1"/>
</dbReference>
<keyword evidence="4" id="KW-1185">Reference proteome</keyword>